<dbReference type="EMBL" id="CP002987">
    <property type="protein sequence ID" value="AFA47263.1"/>
    <property type="molecule type" value="Genomic_DNA"/>
</dbReference>
<reference evidence="1 2" key="2">
    <citation type="journal article" date="2012" name="PLoS ONE">
        <title>An ancient pathway combining carbon dioxide fixation with the generation and utilization of a sodium ion gradient for ATP synthesis.</title>
        <authorList>
            <person name="Poehlein A."/>
            <person name="Schmidt S."/>
            <person name="Kaster A.K."/>
            <person name="Goenrich M."/>
            <person name="Vollmers J."/>
            <person name="Thurmer A."/>
            <person name="Bertsch J."/>
            <person name="Schuchmann K."/>
            <person name="Voigt B."/>
            <person name="Hecker M."/>
            <person name="Daniel R."/>
            <person name="Thauer R.K."/>
            <person name="Gottschalk G."/>
            <person name="Muller V."/>
        </authorList>
    </citation>
    <scope>NUCLEOTIDE SEQUENCE [LARGE SCALE GENOMIC DNA]</scope>
    <source>
        <strain evidence="2">ATCC 29683 / DSM 1030 / JCM 2381 / KCTC 1655 / WB1</strain>
    </source>
</reference>
<dbReference type="OrthoDB" id="1779449at2"/>
<protein>
    <submittedName>
        <fullName evidence="1">Uncharacterized protein</fullName>
    </submittedName>
</protein>
<dbReference type="RefSeq" id="WP_014354866.1">
    <property type="nucleotide sequence ID" value="NC_016894.1"/>
</dbReference>
<accession>H6LHT4</accession>
<dbReference type="AlphaFoldDB" id="H6LHT4"/>
<evidence type="ECO:0000313" key="1">
    <source>
        <dbReference type="EMBL" id="AFA47263.1"/>
    </source>
</evidence>
<proteinExistence type="predicted"/>
<evidence type="ECO:0000313" key="2">
    <source>
        <dbReference type="Proteomes" id="UP000007177"/>
    </source>
</evidence>
<dbReference type="Proteomes" id="UP000007177">
    <property type="component" value="Chromosome"/>
</dbReference>
<gene>
    <name evidence="1" type="ordered locus">Awo_c04640</name>
</gene>
<sequence>MSFFSEYENLIQNINEDIEAGIITANDYLKVVRKRKNKSNGYRPIADYYYMNNEPKVKYEEMRVCEVLQELVLQNMMR</sequence>
<dbReference type="KEGG" id="awo:Awo_c04640"/>
<keyword evidence="2" id="KW-1185">Reference proteome</keyword>
<organism evidence="1 2">
    <name type="scientific">Acetobacterium woodii (strain ATCC 29683 / DSM 1030 / JCM 2381 / KCTC 1655 / WB1)</name>
    <dbReference type="NCBI Taxonomy" id="931626"/>
    <lineage>
        <taxon>Bacteria</taxon>
        <taxon>Bacillati</taxon>
        <taxon>Bacillota</taxon>
        <taxon>Clostridia</taxon>
        <taxon>Eubacteriales</taxon>
        <taxon>Eubacteriaceae</taxon>
        <taxon>Acetobacterium</taxon>
    </lineage>
</organism>
<dbReference type="HOGENOM" id="CLU_2613853_0_0_9"/>
<name>H6LHT4_ACEWD</name>
<reference evidence="2" key="1">
    <citation type="submission" date="2011-07" db="EMBL/GenBank/DDBJ databases">
        <title>Complete genome sequence of Acetobacterium woodii.</title>
        <authorList>
            <person name="Poehlein A."/>
            <person name="Schmidt S."/>
            <person name="Kaster A.-K."/>
            <person name="Goenrich M."/>
            <person name="Vollmers J."/>
            <person name="Thuermer A."/>
            <person name="Gottschalk G."/>
            <person name="Thauer R.K."/>
            <person name="Daniel R."/>
            <person name="Mueller V."/>
        </authorList>
    </citation>
    <scope>NUCLEOTIDE SEQUENCE [LARGE SCALE GENOMIC DNA]</scope>
    <source>
        <strain evidence="2">ATCC 29683 / DSM 1030 / JCM 2381 / KCTC 1655 / WB1</strain>
    </source>
</reference>